<keyword evidence="7 12" id="KW-1133">Transmembrane helix</keyword>
<dbReference type="EMBL" id="AMQN01011291">
    <property type="status" value="NOT_ANNOTATED_CDS"/>
    <property type="molecule type" value="Genomic_DNA"/>
</dbReference>
<dbReference type="Pfam" id="PF15169">
    <property type="entry name" value="Cybc1_Eros"/>
    <property type="match status" value="1"/>
</dbReference>
<evidence type="ECO:0000256" key="10">
    <source>
        <dbReference type="ARBA" id="ARBA00030424"/>
    </source>
</evidence>
<evidence type="ECO:0000256" key="7">
    <source>
        <dbReference type="ARBA" id="ARBA00022989"/>
    </source>
</evidence>
<feature type="transmembrane region" description="Helical" evidence="12">
    <location>
        <begin position="22"/>
        <end position="40"/>
    </location>
</feature>
<proteinExistence type="inferred from homology"/>
<reference evidence="13 15" key="2">
    <citation type="journal article" date="2013" name="Nature">
        <title>Insights into bilaterian evolution from three spiralian genomes.</title>
        <authorList>
            <person name="Simakov O."/>
            <person name="Marletaz F."/>
            <person name="Cho S.J."/>
            <person name="Edsinger-Gonzales E."/>
            <person name="Havlak P."/>
            <person name="Hellsten U."/>
            <person name="Kuo D.H."/>
            <person name="Larsson T."/>
            <person name="Lv J."/>
            <person name="Arendt D."/>
            <person name="Savage R."/>
            <person name="Osoegawa K."/>
            <person name="de Jong P."/>
            <person name="Grimwood J."/>
            <person name="Chapman J.A."/>
            <person name="Shapiro H."/>
            <person name="Aerts A."/>
            <person name="Otillar R.P."/>
            <person name="Terry A.Y."/>
            <person name="Boore J.L."/>
            <person name="Grigoriev I.V."/>
            <person name="Lindberg D.R."/>
            <person name="Seaver E.C."/>
            <person name="Weisblat D.A."/>
            <person name="Putnam N.H."/>
            <person name="Rokhsar D.S."/>
        </authorList>
    </citation>
    <scope>NUCLEOTIDE SEQUENCE</scope>
    <source>
        <strain evidence="13 15">I ESC-2004</strain>
    </source>
</reference>
<evidence type="ECO:0000313" key="13">
    <source>
        <dbReference type="EMBL" id="ELT96466.1"/>
    </source>
</evidence>
<protein>
    <recommendedName>
        <fullName evidence="10">Essential for reactive oxygen species protein</fullName>
    </recommendedName>
</protein>
<dbReference type="EnsemblMetazoa" id="CapteT220565">
    <property type="protein sequence ID" value="CapteP220565"/>
    <property type="gene ID" value="CapteG220565"/>
</dbReference>
<reference evidence="15" key="1">
    <citation type="submission" date="2012-12" db="EMBL/GenBank/DDBJ databases">
        <authorList>
            <person name="Hellsten U."/>
            <person name="Grimwood J."/>
            <person name="Chapman J.A."/>
            <person name="Shapiro H."/>
            <person name="Aerts A."/>
            <person name="Otillar R.P."/>
            <person name="Terry A.Y."/>
            <person name="Boore J.L."/>
            <person name="Simakov O."/>
            <person name="Marletaz F."/>
            <person name="Cho S.-J."/>
            <person name="Edsinger-Gonzales E."/>
            <person name="Havlak P."/>
            <person name="Kuo D.-H."/>
            <person name="Larsson T."/>
            <person name="Lv J."/>
            <person name="Arendt D."/>
            <person name="Savage R."/>
            <person name="Osoegawa K."/>
            <person name="de Jong P."/>
            <person name="Lindberg D.R."/>
            <person name="Seaver E.C."/>
            <person name="Weisblat D.A."/>
            <person name="Putnam N.H."/>
            <person name="Grigoriev I.V."/>
            <person name="Rokhsar D.S."/>
        </authorList>
    </citation>
    <scope>NUCLEOTIDE SEQUENCE</scope>
    <source>
        <strain evidence="15">I ESC-2004</strain>
    </source>
</reference>
<feature type="region of interest" description="Disordered" evidence="11">
    <location>
        <begin position="176"/>
        <end position="241"/>
    </location>
</feature>
<evidence type="ECO:0000256" key="11">
    <source>
        <dbReference type="SAM" id="MobiDB-lite"/>
    </source>
</evidence>
<dbReference type="GO" id="GO:0045087">
    <property type="term" value="P:innate immune response"/>
    <property type="evidence" value="ECO:0007669"/>
    <property type="project" value="UniProtKB-KW"/>
</dbReference>
<keyword evidence="8 12" id="KW-0472">Membrane</keyword>
<feature type="compositionally biased region" description="Acidic residues" evidence="11">
    <location>
        <begin position="184"/>
        <end position="197"/>
    </location>
</feature>
<name>R7TYG5_CAPTE</name>
<evidence type="ECO:0000256" key="1">
    <source>
        <dbReference type="ARBA" id="ARBA00004389"/>
    </source>
</evidence>
<evidence type="ECO:0000256" key="6">
    <source>
        <dbReference type="ARBA" id="ARBA00022859"/>
    </source>
</evidence>
<evidence type="ECO:0000313" key="15">
    <source>
        <dbReference type="Proteomes" id="UP000014760"/>
    </source>
</evidence>
<dbReference type="InterPro" id="IPR027846">
    <property type="entry name" value="Cybc1"/>
</dbReference>
<evidence type="ECO:0000256" key="12">
    <source>
        <dbReference type="SAM" id="Phobius"/>
    </source>
</evidence>
<keyword evidence="3" id="KW-0399">Innate immunity</keyword>
<dbReference type="OrthoDB" id="10022724at2759"/>
<feature type="compositionally biased region" description="Basic and acidic residues" evidence="11">
    <location>
        <begin position="198"/>
        <end position="219"/>
    </location>
</feature>
<keyword evidence="5" id="KW-0256">Endoplasmic reticulum</keyword>
<evidence type="ECO:0000256" key="8">
    <source>
        <dbReference type="ARBA" id="ARBA00023136"/>
    </source>
</evidence>
<keyword evidence="6" id="KW-0391">Immunity</keyword>
<dbReference type="AlphaFoldDB" id="R7TYG5"/>
<keyword evidence="15" id="KW-1185">Reference proteome</keyword>
<comment type="subcellular location">
    <subcellularLocation>
        <location evidence="1">Endoplasmic reticulum membrane</location>
        <topology evidence="1">Single-pass membrane protein</topology>
    </subcellularLocation>
</comment>
<dbReference type="EMBL" id="KB308811">
    <property type="protein sequence ID" value="ELT96466.1"/>
    <property type="molecule type" value="Genomic_DNA"/>
</dbReference>
<accession>R7TYG5</accession>
<comment type="similarity">
    <text evidence="2">Belongs to the CYBC1 family.</text>
</comment>
<keyword evidence="9" id="KW-0143">Chaperone</keyword>
<dbReference type="Proteomes" id="UP000014760">
    <property type="component" value="Unassembled WGS sequence"/>
</dbReference>
<evidence type="ECO:0000256" key="3">
    <source>
        <dbReference type="ARBA" id="ARBA00022588"/>
    </source>
</evidence>
<keyword evidence="4 12" id="KW-0812">Transmembrane</keyword>
<evidence type="ECO:0000256" key="5">
    <source>
        <dbReference type="ARBA" id="ARBA00022824"/>
    </source>
</evidence>
<dbReference type="PANTHER" id="PTHR31837:SF3">
    <property type="entry name" value="CYTOCHROME B-245 CHAPERONE 1"/>
    <property type="match status" value="1"/>
</dbReference>
<dbReference type="OMA" id="WKLFYIT"/>
<evidence type="ECO:0000256" key="4">
    <source>
        <dbReference type="ARBA" id="ARBA00022692"/>
    </source>
</evidence>
<gene>
    <name evidence="13" type="ORF">CAPTEDRAFT_220565</name>
</gene>
<sequence>MVYVTVKEESDDILRLSREPSLRSWAISVGLVALGIGAAFYSADYLIWQLAYVSSALFVAISFMEDWEECCFDKTSGKVISKVESLLGRLVQWKSGLRSVSGDLSDLVDVKIEAEDIKYGTTAYTVVLKFSSGYSIGVTETATADPKSDHQQVAVKISKFLKLEEKASHSTITLTKEELAKESTDEEEVELEEEEEGEKTADESAHSDESFERIDKSDIPEDIVEVADVNAELPISKETTE</sequence>
<dbReference type="PANTHER" id="PTHR31837">
    <property type="entry name" value="CYTOCHROME B-245 CHAPERONE 1"/>
    <property type="match status" value="1"/>
</dbReference>
<evidence type="ECO:0000256" key="9">
    <source>
        <dbReference type="ARBA" id="ARBA00023186"/>
    </source>
</evidence>
<evidence type="ECO:0000313" key="14">
    <source>
        <dbReference type="EnsemblMetazoa" id="CapteP220565"/>
    </source>
</evidence>
<dbReference type="GO" id="GO:0005789">
    <property type="term" value="C:endoplasmic reticulum membrane"/>
    <property type="evidence" value="ECO:0007669"/>
    <property type="project" value="UniProtKB-SubCell"/>
</dbReference>
<reference evidence="14" key="3">
    <citation type="submission" date="2015-06" db="UniProtKB">
        <authorList>
            <consortium name="EnsemblMetazoa"/>
        </authorList>
    </citation>
    <scope>IDENTIFICATION</scope>
</reference>
<dbReference type="HOGENOM" id="CLU_100734_0_0_1"/>
<evidence type="ECO:0000256" key="2">
    <source>
        <dbReference type="ARBA" id="ARBA00009907"/>
    </source>
</evidence>
<organism evidence="13">
    <name type="scientific">Capitella teleta</name>
    <name type="common">Polychaete worm</name>
    <dbReference type="NCBI Taxonomy" id="283909"/>
    <lineage>
        <taxon>Eukaryota</taxon>
        <taxon>Metazoa</taxon>
        <taxon>Spiralia</taxon>
        <taxon>Lophotrochozoa</taxon>
        <taxon>Annelida</taxon>
        <taxon>Polychaeta</taxon>
        <taxon>Sedentaria</taxon>
        <taxon>Scolecida</taxon>
        <taxon>Capitellidae</taxon>
        <taxon>Capitella</taxon>
    </lineage>
</organism>